<evidence type="ECO:0000256" key="2">
    <source>
        <dbReference type="ARBA" id="ARBA00049106"/>
    </source>
</evidence>
<gene>
    <name evidence="3" type="ORF">CG716_18240</name>
</gene>
<dbReference type="OrthoDB" id="163266at2"/>
<dbReference type="Gene3D" id="2.30.110.10">
    <property type="entry name" value="Electron Transport, Fmn-binding Protein, Chain A"/>
    <property type="match status" value="1"/>
</dbReference>
<protein>
    <submittedName>
        <fullName evidence="3">Nitroreductase</fullName>
    </submittedName>
</protein>
<dbReference type="InterPro" id="IPR012349">
    <property type="entry name" value="Split_barrel_FMN-bd"/>
</dbReference>
<dbReference type="Pfam" id="PF04075">
    <property type="entry name" value="F420H2_quin_red"/>
    <property type="match status" value="1"/>
</dbReference>
<dbReference type="NCBIfam" id="TIGR00026">
    <property type="entry name" value="hi_GC_TIGR00026"/>
    <property type="match status" value="1"/>
</dbReference>
<dbReference type="PANTHER" id="PTHR39428">
    <property type="entry name" value="F420H(2)-DEPENDENT QUINONE REDUCTASE RV1261C"/>
    <property type="match status" value="1"/>
</dbReference>
<evidence type="ECO:0000313" key="4">
    <source>
        <dbReference type="Proteomes" id="UP000216063"/>
    </source>
</evidence>
<sequence length="160" mass="17886">MKIVKKPQPPTALSRFAYRLPIYIYRLGLGRLFGTRIMLLNHTGRVSGKRRQAVLEVVEHDRADGSYVVASGWGAAAAWYRNVLQTPEVSIQVGRKTMPMVALPLTEEEGAEVFARYSARHRVAAKLLLPRVLGFSVDGSEADFGEVGRRMPFIRFAART</sequence>
<dbReference type="PANTHER" id="PTHR39428:SF3">
    <property type="entry name" value="DEAZAFLAVIN-DEPENDENT NITROREDUCTASE"/>
    <property type="match status" value="1"/>
</dbReference>
<dbReference type="GO" id="GO:0016491">
    <property type="term" value="F:oxidoreductase activity"/>
    <property type="evidence" value="ECO:0007669"/>
    <property type="project" value="InterPro"/>
</dbReference>
<comment type="similarity">
    <text evidence="1">Belongs to the F420H(2)-dependent quinone reductase family.</text>
</comment>
<dbReference type="GO" id="GO:0005886">
    <property type="term" value="C:plasma membrane"/>
    <property type="evidence" value="ECO:0007669"/>
    <property type="project" value="TreeGrafter"/>
</dbReference>
<dbReference type="InterPro" id="IPR004378">
    <property type="entry name" value="F420H2_quin_Rdtase"/>
</dbReference>
<dbReference type="AlphaFoldDB" id="A0A255DDM2"/>
<evidence type="ECO:0000256" key="1">
    <source>
        <dbReference type="ARBA" id="ARBA00008710"/>
    </source>
</evidence>
<comment type="catalytic activity">
    <reaction evidence="2">
        <text>oxidized coenzyme F420-(gamma-L-Glu)(n) + a quinol + H(+) = reduced coenzyme F420-(gamma-L-Glu)(n) + a quinone</text>
        <dbReference type="Rhea" id="RHEA:39663"/>
        <dbReference type="Rhea" id="RHEA-COMP:12939"/>
        <dbReference type="Rhea" id="RHEA-COMP:14378"/>
        <dbReference type="ChEBI" id="CHEBI:15378"/>
        <dbReference type="ChEBI" id="CHEBI:24646"/>
        <dbReference type="ChEBI" id="CHEBI:132124"/>
        <dbReference type="ChEBI" id="CHEBI:133980"/>
        <dbReference type="ChEBI" id="CHEBI:139511"/>
    </reaction>
</comment>
<dbReference type="GO" id="GO:0070967">
    <property type="term" value="F:coenzyme F420 binding"/>
    <property type="evidence" value="ECO:0007669"/>
    <property type="project" value="TreeGrafter"/>
</dbReference>
<dbReference type="Proteomes" id="UP000216063">
    <property type="component" value="Unassembled WGS sequence"/>
</dbReference>
<keyword evidence="4" id="KW-1185">Reference proteome</keyword>
<name>A0A255DDM2_9MYCO</name>
<dbReference type="RefSeq" id="WP_094482142.1">
    <property type="nucleotide sequence ID" value="NZ_NOZR01000016.1"/>
</dbReference>
<organism evidence="3 4">
    <name type="scientific">Mycolicibacterium sphagni</name>
    <dbReference type="NCBI Taxonomy" id="1786"/>
    <lineage>
        <taxon>Bacteria</taxon>
        <taxon>Bacillati</taxon>
        <taxon>Actinomycetota</taxon>
        <taxon>Actinomycetes</taxon>
        <taxon>Mycobacteriales</taxon>
        <taxon>Mycobacteriaceae</taxon>
        <taxon>Mycolicibacterium</taxon>
    </lineage>
</organism>
<dbReference type="EMBL" id="NOZR01000016">
    <property type="protein sequence ID" value="OYN77569.1"/>
    <property type="molecule type" value="Genomic_DNA"/>
</dbReference>
<comment type="caution">
    <text evidence="3">The sequence shown here is derived from an EMBL/GenBank/DDBJ whole genome shotgun (WGS) entry which is preliminary data.</text>
</comment>
<accession>A0A255DDM2</accession>
<proteinExistence type="inferred from homology"/>
<evidence type="ECO:0000313" key="3">
    <source>
        <dbReference type="EMBL" id="OYN77569.1"/>
    </source>
</evidence>
<reference evidence="3 4" key="1">
    <citation type="submission" date="2017-07" db="EMBL/GenBank/DDBJ databases">
        <title>The new phylogeny of genus Mycobacterium.</title>
        <authorList>
            <person name="Tortoli E."/>
            <person name="Trovato A."/>
            <person name="Cirillo D.M."/>
        </authorList>
    </citation>
    <scope>NUCLEOTIDE SEQUENCE [LARGE SCALE GENOMIC DNA]</scope>
    <source>
        <strain evidence="3 4">ATCC 33027</strain>
    </source>
</reference>